<evidence type="ECO:0000313" key="15">
    <source>
        <dbReference type="Proteomes" id="UP000252254"/>
    </source>
</evidence>
<dbReference type="STRING" id="200904.GCA_900168775_02789"/>
<evidence type="ECO:0000313" key="14">
    <source>
        <dbReference type="EMBL" id="RBO95308.1"/>
    </source>
</evidence>
<evidence type="ECO:0000256" key="9">
    <source>
        <dbReference type="ARBA" id="ARBA00029447"/>
    </source>
</evidence>
<dbReference type="Pfam" id="PF02743">
    <property type="entry name" value="dCache_1"/>
    <property type="match status" value="1"/>
</dbReference>
<keyword evidence="2" id="KW-1003">Cell membrane</keyword>
<organism evidence="14 15">
    <name type="scientific">Paraliobacillus ryukyuensis</name>
    <dbReference type="NCBI Taxonomy" id="200904"/>
    <lineage>
        <taxon>Bacteria</taxon>
        <taxon>Bacillati</taxon>
        <taxon>Bacillota</taxon>
        <taxon>Bacilli</taxon>
        <taxon>Bacillales</taxon>
        <taxon>Bacillaceae</taxon>
        <taxon>Paraliobacillus</taxon>
    </lineage>
</organism>
<dbReference type="SUPFAM" id="SSF103190">
    <property type="entry name" value="Sensory domain-like"/>
    <property type="match status" value="1"/>
</dbReference>
<evidence type="ECO:0000256" key="4">
    <source>
        <dbReference type="ARBA" id="ARBA00022500"/>
    </source>
</evidence>
<comment type="caution">
    <text evidence="14">The sequence shown here is derived from an EMBL/GenBank/DDBJ whole genome shotgun (WGS) entry which is preliminary data.</text>
</comment>
<dbReference type="InterPro" id="IPR029151">
    <property type="entry name" value="Sensor-like_sf"/>
</dbReference>
<evidence type="ECO:0000256" key="11">
    <source>
        <dbReference type="SAM" id="Phobius"/>
    </source>
</evidence>
<dbReference type="Proteomes" id="UP000252254">
    <property type="component" value="Unassembled WGS sequence"/>
</dbReference>
<dbReference type="Gene3D" id="3.30.450.20">
    <property type="entry name" value="PAS domain"/>
    <property type="match status" value="2"/>
</dbReference>
<dbReference type="Pfam" id="PF00015">
    <property type="entry name" value="MCPsignal"/>
    <property type="match status" value="1"/>
</dbReference>
<sequence>MMKFNSIKGKILVFSIGLLLLTLAVISTIVTLQVNKNAYDDYISNSDEQMGVSAQAIDIFYEQLDKNINMLATHPTIMDVDNSVTTYQDTNDETQMTPSQNGGIEQEIYELFEQYVMNHENTSYVYVGTEDGRYIQWPEQSIDAGYNPTDRPWYQDAVEANGDIIRTDPYTFKEQMLTSNARTITDSEGNRIGVIGIDVQQSAISDMLTQMKMGETGYSMIVHDSGVIMADGENPDNNFKTIEEAGLQEIDQILVDSSTPIETSIDGEKYVLNPYEVEGTDWVLASFMTTEELQSSATKLILVVISSAVILLILISFVFNYIANSITKPIKSVTAKVNRFAELDFTADENEKELKYLNNKDETGEMVRSLGVMQDNVAEFIKKTSDASQQVASTSEELTATSQQSATAADEVARTIEEIARGASDQAKDTETAADNVEELGNLLEQDGQYIKELNTAANLIEKQKEEGFAILKALVAKTKENSETSDNVYEIIMNNNESAEKIEQASTMIQSISEQTNLLALNAAIEASRAGEAGKGFAVVAEEIRKLADQSNNFTNDINKVINELKNQSQHAVDFMQQSKRVVDEQSASVGETEEKFVGIAEAIDSVKTVIDKLNHSAELMVDNKEKIVELTQNLAAISEENAAGTEQASASMEEQAATIQEIAHSGENLSSIAEELKGIIDKFKV</sequence>
<dbReference type="Gene3D" id="1.10.287.950">
    <property type="entry name" value="Methyl-accepting chemotaxis protein"/>
    <property type="match status" value="1"/>
</dbReference>
<keyword evidence="7 11" id="KW-0472">Membrane</keyword>
<feature type="domain" description="HAMP" evidence="13">
    <location>
        <begin position="324"/>
        <end position="382"/>
    </location>
</feature>
<proteinExistence type="inferred from homology"/>
<dbReference type="OrthoDB" id="9760371at2"/>
<comment type="subcellular location">
    <subcellularLocation>
        <location evidence="1">Cell membrane</location>
        <topology evidence="1">Multi-pass membrane protein</topology>
    </subcellularLocation>
</comment>
<feature type="transmembrane region" description="Helical" evidence="11">
    <location>
        <begin position="300"/>
        <end position="322"/>
    </location>
</feature>
<gene>
    <name evidence="14" type="ORF">DES48_10816</name>
</gene>
<keyword evidence="15" id="KW-1185">Reference proteome</keyword>
<dbReference type="PANTHER" id="PTHR32089:SF114">
    <property type="entry name" value="METHYL-ACCEPTING CHEMOTAXIS PROTEIN MCPB"/>
    <property type="match status" value="1"/>
</dbReference>
<keyword evidence="4" id="KW-0145">Chemotaxis</keyword>
<dbReference type="AlphaFoldDB" id="A0A366E1J9"/>
<dbReference type="CDD" id="cd12913">
    <property type="entry name" value="PDC1_MCP_like"/>
    <property type="match status" value="1"/>
</dbReference>
<keyword evidence="6 11" id="KW-1133">Transmembrane helix</keyword>
<reference evidence="14 15" key="1">
    <citation type="submission" date="2018-06" db="EMBL/GenBank/DDBJ databases">
        <title>Genomic Encyclopedia of Type Strains, Phase IV (KMG-IV): sequencing the most valuable type-strain genomes for metagenomic binning, comparative biology and taxonomic classification.</title>
        <authorList>
            <person name="Goeker M."/>
        </authorList>
    </citation>
    <scope>NUCLEOTIDE SEQUENCE [LARGE SCALE GENOMIC DNA]</scope>
    <source>
        <strain evidence="14 15">DSM 15140</strain>
    </source>
</reference>
<evidence type="ECO:0000256" key="10">
    <source>
        <dbReference type="PROSITE-ProRule" id="PRU00284"/>
    </source>
</evidence>
<evidence type="ECO:0000256" key="5">
    <source>
        <dbReference type="ARBA" id="ARBA00022692"/>
    </source>
</evidence>
<protein>
    <submittedName>
        <fullName evidence="14">Methyl-accepting chemotaxis protein</fullName>
    </submittedName>
</protein>
<dbReference type="CDD" id="cd12912">
    <property type="entry name" value="PDC2_MCP_like"/>
    <property type="match status" value="1"/>
</dbReference>
<dbReference type="GO" id="GO:0005886">
    <property type="term" value="C:plasma membrane"/>
    <property type="evidence" value="ECO:0007669"/>
    <property type="project" value="UniProtKB-SubCell"/>
</dbReference>
<accession>A0A366E1J9</accession>
<dbReference type="EMBL" id="QNRI01000008">
    <property type="protein sequence ID" value="RBO95308.1"/>
    <property type="molecule type" value="Genomic_DNA"/>
</dbReference>
<dbReference type="GO" id="GO:0007165">
    <property type="term" value="P:signal transduction"/>
    <property type="evidence" value="ECO:0007669"/>
    <property type="project" value="UniProtKB-KW"/>
</dbReference>
<dbReference type="SUPFAM" id="SSF58104">
    <property type="entry name" value="Methyl-accepting chemotaxis protein (MCP) signaling domain"/>
    <property type="match status" value="1"/>
</dbReference>
<evidence type="ECO:0000256" key="6">
    <source>
        <dbReference type="ARBA" id="ARBA00022989"/>
    </source>
</evidence>
<dbReference type="RefSeq" id="WP_113869280.1">
    <property type="nucleotide sequence ID" value="NZ_BAABQN010000012.1"/>
</dbReference>
<dbReference type="InterPro" id="IPR033479">
    <property type="entry name" value="dCache_1"/>
</dbReference>
<dbReference type="SMART" id="SM00283">
    <property type="entry name" value="MA"/>
    <property type="match status" value="1"/>
</dbReference>
<name>A0A366E1J9_9BACI</name>
<evidence type="ECO:0000256" key="2">
    <source>
        <dbReference type="ARBA" id="ARBA00022475"/>
    </source>
</evidence>
<dbReference type="Pfam" id="PF00672">
    <property type="entry name" value="HAMP"/>
    <property type="match status" value="1"/>
</dbReference>
<evidence type="ECO:0000256" key="7">
    <source>
        <dbReference type="ARBA" id="ARBA00023136"/>
    </source>
</evidence>
<dbReference type="InterPro" id="IPR003660">
    <property type="entry name" value="HAMP_dom"/>
</dbReference>
<feature type="domain" description="Methyl-accepting transducer" evidence="12">
    <location>
        <begin position="401"/>
        <end position="658"/>
    </location>
</feature>
<comment type="similarity">
    <text evidence="9">Belongs to the methyl-accepting chemotaxis (MCP) protein family.</text>
</comment>
<keyword evidence="8 10" id="KW-0807">Transducer</keyword>
<evidence type="ECO:0000259" key="12">
    <source>
        <dbReference type="PROSITE" id="PS50111"/>
    </source>
</evidence>
<evidence type="ECO:0000256" key="8">
    <source>
        <dbReference type="ARBA" id="ARBA00023224"/>
    </source>
</evidence>
<dbReference type="PROSITE" id="PS50111">
    <property type="entry name" value="CHEMOTAXIS_TRANSDUC_2"/>
    <property type="match status" value="1"/>
</dbReference>
<dbReference type="PANTHER" id="PTHR32089">
    <property type="entry name" value="METHYL-ACCEPTING CHEMOTAXIS PROTEIN MCPB"/>
    <property type="match status" value="1"/>
</dbReference>
<keyword evidence="5 11" id="KW-0812">Transmembrane</keyword>
<dbReference type="PROSITE" id="PS50885">
    <property type="entry name" value="HAMP"/>
    <property type="match status" value="1"/>
</dbReference>
<keyword evidence="3" id="KW-0488">Methylation</keyword>
<evidence type="ECO:0000259" key="13">
    <source>
        <dbReference type="PROSITE" id="PS50885"/>
    </source>
</evidence>
<dbReference type="GO" id="GO:0006935">
    <property type="term" value="P:chemotaxis"/>
    <property type="evidence" value="ECO:0007669"/>
    <property type="project" value="UniProtKB-KW"/>
</dbReference>
<dbReference type="InterPro" id="IPR004089">
    <property type="entry name" value="MCPsignal_dom"/>
</dbReference>
<evidence type="ECO:0000256" key="1">
    <source>
        <dbReference type="ARBA" id="ARBA00004651"/>
    </source>
</evidence>
<evidence type="ECO:0000256" key="3">
    <source>
        <dbReference type="ARBA" id="ARBA00022481"/>
    </source>
</evidence>